<sequence length="189" mass="20116">MMKKLAVLGIVAFAIASILILPQKGEAVVTSNASTTTSATVAVYIAIQLSPTLQTGIVFSNLQQGTTDNNADGNNYGSGGTDYWINVSEDTNVNVDYCIKADGPLTSGSNTIALSNYYFANSTTTDANTPSLSAKKAFTTSYQKMDTGLDNTQNEYLRFWLDVPAGQAPGTYENTVYFQAVEAGQNCVD</sequence>
<protein>
    <submittedName>
        <fullName evidence="1">Uncharacterized protein</fullName>
    </submittedName>
</protein>
<dbReference type="EMBL" id="QMQV01000018">
    <property type="protein sequence ID" value="RLE49921.1"/>
    <property type="molecule type" value="Genomic_DNA"/>
</dbReference>
<comment type="caution">
    <text evidence="1">The sequence shown here is derived from an EMBL/GenBank/DDBJ whole genome shotgun (WGS) entry which is preliminary data.</text>
</comment>
<organism evidence="1 2">
    <name type="scientific">Thermoproteota archaeon</name>
    <dbReference type="NCBI Taxonomy" id="2056631"/>
    <lineage>
        <taxon>Archaea</taxon>
        <taxon>Thermoproteota</taxon>
    </lineage>
</organism>
<dbReference type="AlphaFoldDB" id="A0A497ESM1"/>
<dbReference type="Proteomes" id="UP000278475">
    <property type="component" value="Unassembled WGS sequence"/>
</dbReference>
<gene>
    <name evidence="1" type="ORF">DRJ31_03215</name>
</gene>
<proteinExistence type="predicted"/>
<evidence type="ECO:0000313" key="2">
    <source>
        <dbReference type="Proteomes" id="UP000278475"/>
    </source>
</evidence>
<name>A0A497ESM1_9CREN</name>
<reference evidence="1 2" key="1">
    <citation type="submission" date="2018-06" db="EMBL/GenBank/DDBJ databases">
        <title>Extensive metabolic versatility and redundancy in microbially diverse, dynamic hydrothermal sediments.</title>
        <authorList>
            <person name="Dombrowski N."/>
            <person name="Teske A."/>
            <person name="Baker B.J."/>
        </authorList>
    </citation>
    <scope>NUCLEOTIDE SEQUENCE [LARGE SCALE GENOMIC DNA]</scope>
    <source>
        <strain evidence="1">B66_G16</strain>
    </source>
</reference>
<accession>A0A497ESM1</accession>
<evidence type="ECO:0000313" key="1">
    <source>
        <dbReference type="EMBL" id="RLE49921.1"/>
    </source>
</evidence>